<dbReference type="InterPro" id="IPR003961">
    <property type="entry name" value="FN3_dom"/>
</dbReference>
<dbReference type="EMBL" id="MEXR01000001">
    <property type="protein sequence ID" value="OGD10650.1"/>
    <property type="molecule type" value="Genomic_DNA"/>
</dbReference>
<dbReference type="Pfam" id="PF00041">
    <property type="entry name" value="fn3"/>
    <property type="match status" value="1"/>
</dbReference>
<evidence type="ECO:0000256" key="1">
    <source>
        <dbReference type="SAM" id="SignalP"/>
    </source>
</evidence>
<dbReference type="CDD" id="cd00063">
    <property type="entry name" value="FN3"/>
    <property type="match status" value="1"/>
</dbReference>
<comment type="caution">
    <text evidence="3">The sequence shown here is derived from an EMBL/GenBank/DDBJ whole genome shotgun (WGS) entry which is preliminary data.</text>
</comment>
<dbReference type="PROSITE" id="PS50853">
    <property type="entry name" value="FN3"/>
    <property type="match status" value="1"/>
</dbReference>
<evidence type="ECO:0000313" key="3">
    <source>
        <dbReference type="EMBL" id="OGD10650.1"/>
    </source>
</evidence>
<dbReference type="AlphaFoldDB" id="A0A1F4ZWI5"/>
<dbReference type="SUPFAM" id="SSF49265">
    <property type="entry name" value="Fibronectin type III"/>
    <property type="match status" value="1"/>
</dbReference>
<dbReference type="InterPro" id="IPR013783">
    <property type="entry name" value="Ig-like_fold"/>
</dbReference>
<proteinExistence type="predicted"/>
<protein>
    <recommendedName>
        <fullName evidence="2">Fibronectin type-III domain-containing protein</fullName>
    </recommendedName>
</protein>
<dbReference type="SMART" id="SM00060">
    <property type="entry name" value="FN3"/>
    <property type="match status" value="1"/>
</dbReference>
<evidence type="ECO:0000313" key="4">
    <source>
        <dbReference type="Proteomes" id="UP000176424"/>
    </source>
</evidence>
<feature type="chain" id="PRO_5009516155" description="Fibronectin type-III domain-containing protein" evidence="1">
    <location>
        <begin position="25"/>
        <end position="366"/>
    </location>
</feature>
<gene>
    <name evidence="3" type="ORF">A2397_00065</name>
</gene>
<dbReference type="Gene3D" id="2.60.40.10">
    <property type="entry name" value="Immunoglobulins"/>
    <property type="match status" value="1"/>
</dbReference>
<dbReference type="Proteomes" id="UP000176424">
    <property type="component" value="Unassembled WGS sequence"/>
</dbReference>
<feature type="signal peptide" evidence="1">
    <location>
        <begin position="1"/>
        <end position="24"/>
    </location>
</feature>
<name>A0A1F4ZWI5_9BACT</name>
<reference evidence="3 4" key="1">
    <citation type="journal article" date="2016" name="Nat. Commun.">
        <title>Thousands of microbial genomes shed light on interconnected biogeochemical processes in an aquifer system.</title>
        <authorList>
            <person name="Anantharaman K."/>
            <person name="Brown C.T."/>
            <person name="Hug L.A."/>
            <person name="Sharon I."/>
            <person name="Castelle C.J."/>
            <person name="Probst A.J."/>
            <person name="Thomas B.C."/>
            <person name="Singh A."/>
            <person name="Wilkins M.J."/>
            <person name="Karaoz U."/>
            <person name="Brodie E.L."/>
            <person name="Williams K.H."/>
            <person name="Hubbard S.S."/>
            <person name="Banfield J.F."/>
        </authorList>
    </citation>
    <scope>NUCLEOTIDE SEQUENCE [LARGE SCALE GENOMIC DNA]</scope>
</reference>
<organism evidence="3 4">
    <name type="scientific">Candidatus Amesbacteria bacterium RIFOXYB1_FULL_44_23</name>
    <dbReference type="NCBI Taxonomy" id="1797263"/>
    <lineage>
        <taxon>Bacteria</taxon>
        <taxon>Candidatus Amesiibacteriota</taxon>
    </lineage>
</organism>
<keyword evidence="1" id="KW-0732">Signal</keyword>
<dbReference type="STRING" id="1797263.A2397_00065"/>
<sequence>MVKRFLTLLVLFASALFSSGHALANNPSENNFSFPSCESFLSQPGDRAHFTSGTHQIVGGPLLQGSDDVYSLADHNFLQCFCPPEGNQGIQTNWLRSSEPISGWFFEDGAQWNLDNYKYAAQNVNFNCRPSPTSVVTPTPGPGAPQPCNGCGGAPIPICDSKKPLPPTNFSVVRTGVTAKLSWTESADTTHYSIVYGTKPGEYEYGVVNTGKTNTFTVGSLDPGKQYYFAIRSVNNCMPSDLTTGGEVLGASTVKGLATTGSISQIVTLFAVGLISLILFTGVSKLISLCENSENIQIIIKATQKFTRIATRHISNQLRNGFMVSVGEILQSFQAQLFGSAPDSGGRNQNPDRYCAHPFAYSFAFN</sequence>
<accession>A0A1F4ZWI5</accession>
<dbReference type="InterPro" id="IPR036116">
    <property type="entry name" value="FN3_sf"/>
</dbReference>
<evidence type="ECO:0000259" key="2">
    <source>
        <dbReference type="PROSITE" id="PS50853"/>
    </source>
</evidence>
<feature type="domain" description="Fibronectin type-III" evidence="2">
    <location>
        <begin position="166"/>
        <end position="253"/>
    </location>
</feature>